<dbReference type="KEGG" id="hds:HSR122_2953"/>
<dbReference type="EMBL" id="CP064788">
    <property type="protein sequence ID" value="QSG10323.1"/>
    <property type="molecule type" value="Genomic_DNA"/>
</dbReference>
<reference evidence="2 3" key="1">
    <citation type="submission" date="2020-11" db="EMBL/GenBank/DDBJ databases">
        <title>Carbohydrate-dependent, anaerobic sulfur respiration: A novel catabolism in halophilic archaea.</title>
        <authorList>
            <person name="Sorokin D.Y."/>
            <person name="Messina E."/>
            <person name="Smedile F."/>
            <person name="La Cono V."/>
            <person name="Hallsworth J.E."/>
            <person name="Yakimov M.M."/>
        </authorList>
    </citation>
    <scope>NUCLEOTIDE SEQUENCE [LARGE SCALE GENOMIC DNA]</scope>
    <source>
        <strain evidence="2 3">HSR12-2</strain>
    </source>
</reference>
<keyword evidence="3" id="KW-1185">Reference proteome</keyword>
<dbReference type="Proteomes" id="UP000662973">
    <property type="component" value="Chromosome"/>
</dbReference>
<feature type="region of interest" description="Disordered" evidence="1">
    <location>
        <begin position="25"/>
        <end position="99"/>
    </location>
</feature>
<evidence type="ECO:0000313" key="2">
    <source>
        <dbReference type="EMBL" id="QSG10323.1"/>
    </source>
</evidence>
<organism evidence="2 3">
    <name type="scientific">Halapricum desulfuricans</name>
    <dbReference type="NCBI Taxonomy" id="2841257"/>
    <lineage>
        <taxon>Archaea</taxon>
        <taxon>Methanobacteriati</taxon>
        <taxon>Methanobacteriota</taxon>
        <taxon>Stenosarchaea group</taxon>
        <taxon>Halobacteria</taxon>
        <taxon>Halobacteriales</taxon>
        <taxon>Haloarculaceae</taxon>
        <taxon>Halapricum</taxon>
    </lineage>
</organism>
<sequence>MGSTASDDEWGWALSPRADDQFAQLDSESKQRVTSKLDEVVSPEELREGEFDTLDDLQKAINGRMGEAEHHRENIRRGTERSSDRDAGSISYRTENPES</sequence>
<dbReference type="AlphaFoldDB" id="A0A897NH78"/>
<accession>A0A897NH78</accession>
<evidence type="ECO:0000256" key="1">
    <source>
        <dbReference type="SAM" id="MobiDB-lite"/>
    </source>
</evidence>
<evidence type="ECO:0000313" key="3">
    <source>
        <dbReference type="Proteomes" id="UP000662973"/>
    </source>
</evidence>
<protein>
    <submittedName>
        <fullName evidence="2">Cytotoxic translational repressor of toxin-antitoxin stability system</fullName>
    </submittedName>
</protein>
<feature type="compositionally biased region" description="Basic and acidic residues" evidence="1">
    <location>
        <begin position="27"/>
        <end position="50"/>
    </location>
</feature>
<feature type="compositionally biased region" description="Basic and acidic residues" evidence="1">
    <location>
        <begin position="66"/>
        <end position="87"/>
    </location>
</feature>
<proteinExistence type="predicted"/>
<gene>
    <name evidence="2" type="primary">relE2</name>
    <name evidence="2" type="ORF">HSR122_2953</name>
</gene>
<name>A0A897NH78_9EURY</name>